<dbReference type="EMBL" id="ML119872">
    <property type="protein sequence ID" value="RPA72217.1"/>
    <property type="molecule type" value="Genomic_DNA"/>
</dbReference>
<evidence type="ECO:0000256" key="1">
    <source>
        <dbReference type="ARBA" id="ARBA00022737"/>
    </source>
</evidence>
<evidence type="ECO:0000313" key="6">
    <source>
        <dbReference type="Proteomes" id="UP000275078"/>
    </source>
</evidence>
<dbReference type="AlphaFoldDB" id="A0A3N4HF42"/>
<dbReference type="PANTHER" id="PTHR10039">
    <property type="entry name" value="AMELOGENIN"/>
    <property type="match status" value="1"/>
</dbReference>
<organism evidence="5 6">
    <name type="scientific">Ascobolus immersus RN42</name>
    <dbReference type="NCBI Taxonomy" id="1160509"/>
    <lineage>
        <taxon>Eukaryota</taxon>
        <taxon>Fungi</taxon>
        <taxon>Dikarya</taxon>
        <taxon>Ascomycota</taxon>
        <taxon>Pezizomycotina</taxon>
        <taxon>Pezizomycetes</taxon>
        <taxon>Pezizales</taxon>
        <taxon>Ascobolaceae</taxon>
        <taxon>Ascobolus</taxon>
    </lineage>
</organism>
<evidence type="ECO:0000259" key="3">
    <source>
        <dbReference type="Pfam" id="PF24883"/>
    </source>
</evidence>
<dbReference type="InterPro" id="IPR027417">
    <property type="entry name" value="P-loop_NTPase"/>
</dbReference>
<dbReference type="PANTHER" id="PTHR10039:SF5">
    <property type="entry name" value="NACHT DOMAIN-CONTAINING PROTEIN"/>
    <property type="match status" value="1"/>
</dbReference>
<feature type="region of interest" description="Disordered" evidence="2">
    <location>
        <begin position="721"/>
        <end position="749"/>
    </location>
</feature>
<keyword evidence="1" id="KW-0677">Repeat</keyword>
<feature type="region of interest" description="Disordered" evidence="2">
    <location>
        <begin position="611"/>
        <end position="630"/>
    </location>
</feature>
<reference evidence="5 6" key="1">
    <citation type="journal article" date="2018" name="Nat. Ecol. Evol.">
        <title>Pezizomycetes genomes reveal the molecular basis of ectomycorrhizal truffle lifestyle.</title>
        <authorList>
            <person name="Murat C."/>
            <person name="Payen T."/>
            <person name="Noel B."/>
            <person name="Kuo A."/>
            <person name="Morin E."/>
            <person name="Chen J."/>
            <person name="Kohler A."/>
            <person name="Krizsan K."/>
            <person name="Balestrini R."/>
            <person name="Da Silva C."/>
            <person name="Montanini B."/>
            <person name="Hainaut M."/>
            <person name="Levati E."/>
            <person name="Barry K.W."/>
            <person name="Belfiori B."/>
            <person name="Cichocki N."/>
            <person name="Clum A."/>
            <person name="Dockter R.B."/>
            <person name="Fauchery L."/>
            <person name="Guy J."/>
            <person name="Iotti M."/>
            <person name="Le Tacon F."/>
            <person name="Lindquist E.A."/>
            <person name="Lipzen A."/>
            <person name="Malagnac F."/>
            <person name="Mello A."/>
            <person name="Molinier V."/>
            <person name="Miyauchi S."/>
            <person name="Poulain J."/>
            <person name="Riccioni C."/>
            <person name="Rubini A."/>
            <person name="Sitrit Y."/>
            <person name="Splivallo R."/>
            <person name="Traeger S."/>
            <person name="Wang M."/>
            <person name="Zifcakova L."/>
            <person name="Wipf D."/>
            <person name="Zambonelli A."/>
            <person name="Paolocci F."/>
            <person name="Nowrousian M."/>
            <person name="Ottonello S."/>
            <person name="Baldrian P."/>
            <person name="Spatafora J.W."/>
            <person name="Henrissat B."/>
            <person name="Nagy L.G."/>
            <person name="Aury J.M."/>
            <person name="Wincker P."/>
            <person name="Grigoriev I.V."/>
            <person name="Bonfante P."/>
            <person name="Martin F.M."/>
        </authorList>
    </citation>
    <scope>NUCLEOTIDE SEQUENCE [LARGE SCALE GENOMIC DNA]</scope>
    <source>
        <strain evidence="5 6">RN42</strain>
    </source>
</reference>
<dbReference type="OrthoDB" id="341259at2759"/>
<gene>
    <name evidence="5" type="ORF">BJ508DRAFT_76942</name>
</gene>
<feature type="compositionally biased region" description="Basic and acidic residues" evidence="2">
    <location>
        <begin position="611"/>
        <end position="622"/>
    </location>
</feature>
<protein>
    <recommendedName>
        <fullName evidence="7">NACHT domain-containing protein</fullName>
    </recommendedName>
</protein>
<dbReference type="InterPro" id="IPR056884">
    <property type="entry name" value="NPHP3-like_N"/>
</dbReference>
<evidence type="ECO:0000259" key="4">
    <source>
        <dbReference type="Pfam" id="PF25053"/>
    </source>
</evidence>
<accession>A0A3N4HF42</accession>
<feature type="domain" description="DUF7791" evidence="4">
    <location>
        <begin position="535"/>
        <end position="686"/>
    </location>
</feature>
<proteinExistence type="predicted"/>
<evidence type="ECO:0008006" key="7">
    <source>
        <dbReference type="Google" id="ProtNLM"/>
    </source>
</evidence>
<dbReference type="SUPFAM" id="SSF52540">
    <property type="entry name" value="P-loop containing nucleoside triphosphate hydrolases"/>
    <property type="match status" value="1"/>
</dbReference>
<name>A0A3N4HF42_ASCIM</name>
<dbReference type="STRING" id="1160509.A0A3N4HF42"/>
<dbReference type="Pfam" id="PF24883">
    <property type="entry name" value="NPHP3_N"/>
    <property type="match status" value="1"/>
</dbReference>
<keyword evidence="6" id="KW-1185">Reference proteome</keyword>
<dbReference type="Proteomes" id="UP000275078">
    <property type="component" value="Unassembled WGS sequence"/>
</dbReference>
<feature type="compositionally biased region" description="Polar residues" evidence="2">
    <location>
        <begin position="721"/>
        <end position="745"/>
    </location>
</feature>
<dbReference type="Gene3D" id="3.40.50.300">
    <property type="entry name" value="P-loop containing nucleotide triphosphate hydrolases"/>
    <property type="match status" value="1"/>
</dbReference>
<sequence length="1173" mass="133350">MAEMVGLVASVTQFAVYGFKAFKAAHASYNSATGLTDELADIEAIAYQATKTAKGITKSLEKTQKLPKGTKFSKDEIEIQQLAERGHSVAQELIKKLDSIKTAPTLPEDLLLEKKEKLKKAFRLCWKEKDIRELESRLQKITTALSQRSVEVIRENQYGSMAKLENEMVDLRKVLTDLKLMLERPHLDPGRQHSVVVKQSRLSMNLARLADITDDVIFEREVLRELPYEDLDQRWDHVKQSHAGTCSWAFDNKETHLLDWLQKEDDVYWIYGKPGSGKSTLMKHVITSRRTRTALEKWARAHNLVYARHFFWIAGTPMQKSLQGLYRSLLTQILEGEPRLIIPTCGHFRTKKHRSWGFKDLESAFQKIGPAMTSMEDLKSKLAVFIDGLDEYDVSENGHEFDVIRVVRSLAKFKGVKVCVSSRPWTVFKNEFEHERYSVAVHKYTFPDMQKYALDVLKELRSFRNASQLDIRWSSLAKEVATRAEGVWLWTSLVCKNVFREVADGESYQRAKAKLDGIPKDLDDYFRELVKRSNERYRGEGARILLLALIAGDYQNPWPLNGLGVCLMLEYKEGPSDAISNNELEISSELLDTSKIRDLLSNRCRDLLDIGLEPPRKESGKDPDEDATNASKRCKELAGTSVNFIHRTVRDFLQDTYYDTLHEFAGEKFNPQVSLLAIHLATRRLVQSPKTLSGPANVAFLIHAAHVDRYITEWLSLTDTESSKPSTQGSSRGSIHTQPEQNSEFFSRPDTPLFPLTLFQGSVDEALDNYISIVDSLGAYDSFNLAKSLQSSSKRHSRPQTPPTSPKFSLFRSDWRDLGFKVKPAFRTFCHDRYLLGFKDDPFQLQFLVDSVRSSHEASERFVIAVFYRLTLYVKHLTEKMKKIKHSHLFRTLCSTLLLYSLAPWGFNKSSKSSPHTQYGNAFRCCDNEGVIQSGELGDGEDAPRKETSAGSGSRYIVDLKLVSLLLDLGADPNERLHPFGLTPWTNHLLCHYSGVDVTPGRPSVFRDFPSPEDYFHRKLKIATLLVRRGADPNPSIQSKVFAFYAPGESKTAGTEVRLVTLENSHSPLALDPPPDLLAHIYGRKVMTLRRKAKKSHLRPPNYPDSPFSSRIRLSVALRIYSVLAFIYDGGGSSDLRKEAEIDYSEKNSLSNRLADYARQVLHDDTTLKLQTL</sequence>
<evidence type="ECO:0000256" key="2">
    <source>
        <dbReference type="SAM" id="MobiDB-lite"/>
    </source>
</evidence>
<dbReference type="InterPro" id="IPR056693">
    <property type="entry name" value="DUF7791"/>
</dbReference>
<dbReference type="Pfam" id="PF25053">
    <property type="entry name" value="DUF7791"/>
    <property type="match status" value="1"/>
</dbReference>
<feature type="domain" description="Nephrocystin 3-like N-terminal" evidence="3">
    <location>
        <begin position="244"/>
        <end position="423"/>
    </location>
</feature>
<evidence type="ECO:0000313" key="5">
    <source>
        <dbReference type="EMBL" id="RPA72217.1"/>
    </source>
</evidence>